<organism evidence="2 3">
    <name type="scientific">Adiantum capillus-veneris</name>
    <name type="common">Maidenhair fern</name>
    <dbReference type="NCBI Taxonomy" id="13818"/>
    <lineage>
        <taxon>Eukaryota</taxon>
        <taxon>Viridiplantae</taxon>
        <taxon>Streptophyta</taxon>
        <taxon>Embryophyta</taxon>
        <taxon>Tracheophyta</taxon>
        <taxon>Polypodiopsida</taxon>
        <taxon>Polypodiidae</taxon>
        <taxon>Polypodiales</taxon>
        <taxon>Pteridineae</taxon>
        <taxon>Pteridaceae</taxon>
        <taxon>Vittarioideae</taxon>
        <taxon>Adiantum</taxon>
    </lineage>
</organism>
<gene>
    <name evidence="2" type="ORF">GOP47_0019189</name>
</gene>
<dbReference type="AlphaFoldDB" id="A0A9D4ZAE8"/>
<evidence type="ECO:0000313" key="3">
    <source>
        <dbReference type="Proteomes" id="UP000886520"/>
    </source>
</evidence>
<evidence type="ECO:0000256" key="1">
    <source>
        <dbReference type="SAM" id="MobiDB-lite"/>
    </source>
</evidence>
<proteinExistence type="predicted"/>
<dbReference type="Proteomes" id="UP000886520">
    <property type="component" value="Chromosome 18"/>
</dbReference>
<sequence length="128" mass="13789">MPAGKCLALSISCCVSICDDLPVRLQLDACNTSTTPLEMHAEVPACACALAWAMATFQDARSPCLANAKSSSLLWRPAWALIPDVGKAAREDEAGGVPWRAEGQKNKSKREEERDSQHGTARLCIFSL</sequence>
<accession>A0A9D4ZAE8</accession>
<protein>
    <submittedName>
        <fullName evidence="2">Uncharacterized protein</fullName>
    </submittedName>
</protein>
<feature type="region of interest" description="Disordered" evidence="1">
    <location>
        <begin position="89"/>
        <end position="119"/>
    </location>
</feature>
<reference evidence="2" key="1">
    <citation type="submission" date="2021-01" db="EMBL/GenBank/DDBJ databases">
        <title>Adiantum capillus-veneris genome.</title>
        <authorList>
            <person name="Fang Y."/>
            <person name="Liao Q."/>
        </authorList>
    </citation>
    <scope>NUCLEOTIDE SEQUENCE</scope>
    <source>
        <strain evidence="2">H3</strain>
        <tissue evidence="2">Leaf</tissue>
    </source>
</reference>
<dbReference type="EMBL" id="JABFUD020000018">
    <property type="protein sequence ID" value="KAI5066565.1"/>
    <property type="molecule type" value="Genomic_DNA"/>
</dbReference>
<name>A0A9D4ZAE8_ADICA</name>
<keyword evidence="3" id="KW-1185">Reference proteome</keyword>
<feature type="compositionally biased region" description="Basic and acidic residues" evidence="1">
    <location>
        <begin position="102"/>
        <end position="117"/>
    </location>
</feature>
<evidence type="ECO:0000313" key="2">
    <source>
        <dbReference type="EMBL" id="KAI5066565.1"/>
    </source>
</evidence>
<comment type="caution">
    <text evidence="2">The sequence shown here is derived from an EMBL/GenBank/DDBJ whole genome shotgun (WGS) entry which is preliminary data.</text>
</comment>